<comment type="caution">
    <text evidence="1">The sequence shown here is derived from an EMBL/GenBank/DDBJ whole genome shotgun (WGS) entry which is preliminary data.</text>
</comment>
<dbReference type="AlphaFoldDB" id="A0A4Y2FDI1"/>
<evidence type="ECO:0000313" key="1">
    <source>
        <dbReference type="EMBL" id="GBM38748.1"/>
    </source>
</evidence>
<organism evidence="1 2">
    <name type="scientific">Araneus ventricosus</name>
    <name type="common">Orbweaver spider</name>
    <name type="synonym">Epeira ventricosa</name>
    <dbReference type="NCBI Taxonomy" id="182803"/>
    <lineage>
        <taxon>Eukaryota</taxon>
        <taxon>Metazoa</taxon>
        <taxon>Ecdysozoa</taxon>
        <taxon>Arthropoda</taxon>
        <taxon>Chelicerata</taxon>
        <taxon>Arachnida</taxon>
        <taxon>Araneae</taxon>
        <taxon>Araneomorphae</taxon>
        <taxon>Entelegynae</taxon>
        <taxon>Araneoidea</taxon>
        <taxon>Araneidae</taxon>
        <taxon>Araneus</taxon>
    </lineage>
</organism>
<keyword evidence="2" id="KW-1185">Reference proteome</keyword>
<reference evidence="1 2" key="1">
    <citation type="journal article" date="2019" name="Sci. Rep.">
        <title>Orb-weaving spider Araneus ventricosus genome elucidates the spidroin gene catalogue.</title>
        <authorList>
            <person name="Kono N."/>
            <person name="Nakamura H."/>
            <person name="Ohtoshi R."/>
            <person name="Moran D.A.P."/>
            <person name="Shinohara A."/>
            <person name="Yoshida Y."/>
            <person name="Fujiwara M."/>
            <person name="Mori M."/>
            <person name="Tomita M."/>
            <person name="Arakawa K."/>
        </authorList>
    </citation>
    <scope>NUCLEOTIDE SEQUENCE [LARGE SCALE GENOMIC DNA]</scope>
</reference>
<dbReference type="Proteomes" id="UP000499080">
    <property type="component" value="Unassembled WGS sequence"/>
</dbReference>
<dbReference type="OrthoDB" id="6429601at2759"/>
<gene>
    <name evidence="1" type="ORF">AVEN_252932_1</name>
</gene>
<proteinExistence type="predicted"/>
<protein>
    <submittedName>
        <fullName evidence="1">Uncharacterized protein</fullName>
    </submittedName>
</protein>
<sequence length="169" mass="16919">MFIVLEMAKCHENAKAVQRAWQEEFHKKNFPDKRTIKMVALLLAALAAVDATVWTPGLLNAGIVGPAAVSTGSVVAIPGAVTTDKRVIGTTGLIAGAPLLSSGIIGNGLLANGLIGAPVLNSGLIGAPLLNPGIISPIGAPLLNSGIVSPIGLKSAGILAAPGVVKTIL</sequence>
<evidence type="ECO:0000313" key="2">
    <source>
        <dbReference type="Proteomes" id="UP000499080"/>
    </source>
</evidence>
<accession>A0A4Y2FDI1</accession>
<dbReference type="EMBL" id="BGPR01000876">
    <property type="protein sequence ID" value="GBM38748.1"/>
    <property type="molecule type" value="Genomic_DNA"/>
</dbReference>
<name>A0A4Y2FDI1_ARAVE</name>